<evidence type="ECO:0000256" key="1">
    <source>
        <dbReference type="SAM" id="Phobius"/>
    </source>
</evidence>
<evidence type="ECO:0000313" key="3">
    <source>
        <dbReference type="EMBL" id="MBJ7607971.1"/>
    </source>
</evidence>
<organism evidence="3 4">
    <name type="scientific">Candidatus Amunia macphersoniae</name>
    <dbReference type="NCBI Taxonomy" id="3127014"/>
    <lineage>
        <taxon>Bacteria</taxon>
        <taxon>Bacillati</taxon>
        <taxon>Candidatus Dormiibacterota</taxon>
        <taxon>Candidatus Dormibacteria</taxon>
        <taxon>Candidatus Aeolococcales</taxon>
        <taxon>Candidatus Aeolococcaceae</taxon>
        <taxon>Candidatus Amunia</taxon>
    </lineage>
</organism>
<accession>A0A934NFD8</accession>
<gene>
    <name evidence="3" type="ORF">JF887_00870</name>
</gene>
<dbReference type="PANTHER" id="PTHR34473:SF3">
    <property type="entry name" value="TRANSMEMBRANE PROTEIN-RELATED"/>
    <property type="match status" value="1"/>
</dbReference>
<evidence type="ECO:0000313" key="4">
    <source>
        <dbReference type="Proteomes" id="UP000614410"/>
    </source>
</evidence>
<dbReference type="EMBL" id="JAEKNN010000005">
    <property type="protein sequence ID" value="MBJ7607971.1"/>
    <property type="molecule type" value="Genomic_DNA"/>
</dbReference>
<evidence type="ECO:0000259" key="2">
    <source>
        <dbReference type="Pfam" id="PF03703"/>
    </source>
</evidence>
<feature type="domain" description="YdbS-like PH" evidence="2">
    <location>
        <begin position="55"/>
        <end position="133"/>
    </location>
</feature>
<comment type="caution">
    <text evidence="3">The sequence shown here is derived from an EMBL/GenBank/DDBJ whole genome shotgun (WGS) entry which is preliminary data.</text>
</comment>
<protein>
    <submittedName>
        <fullName evidence="3">PH domain-containing protein</fullName>
    </submittedName>
</protein>
<keyword evidence="1" id="KW-0812">Transmembrane</keyword>
<dbReference type="Proteomes" id="UP000614410">
    <property type="component" value="Unassembled WGS sequence"/>
</dbReference>
<dbReference type="PANTHER" id="PTHR34473">
    <property type="entry name" value="UPF0699 TRANSMEMBRANE PROTEIN YDBS"/>
    <property type="match status" value="1"/>
</dbReference>
<keyword evidence="1" id="KW-0472">Membrane</keyword>
<feature type="transmembrane region" description="Helical" evidence="1">
    <location>
        <begin position="29"/>
        <end position="51"/>
    </location>
</feature>
<dbReference type="AlphaFoldDB" id="A0A934NFD8"/>
<name>A0A934NFD8_9BACT</name>
<reference evidence="3 4" key="1">
    <citation type="submission" date="2020-10" db="EMBL/GenBank/DDBJ databases">
        <title>Ca. Dormibacterota MAGs.</title>
        <authorList>
            <person name="Montgomery K."/>
        </authorList>
    </citation>
    <scope>NUCLEOTIDE SEQUENCE [LARGE SCALE GENOMIC DNA]</scope>
    <source>
        <strain evidence="3">Mitchell_Peninsula_5</strain>
    </source>
</reference>
<proteinExistence type="predicted"/>
<sequence>MWTARRVSLGITLVPLALAALIPSLLFGGATAGVPVSVGIVVVGLVAWTVLRGRYRSWGYLEREDDLIVRRGLLFRQMTVVPYGRMQLIDVSAGPIDRLFGLATVQLHTAAATTDARIPGLTQEEAERLRDRLAVLGEAQATGL</sequence>
<dbReference type="InterPro" id="IPR005182">
    <property type="entry name" value="YdbS-like_PH"/>
</dbReference>
<keyword evidence="1" id="KW-1133">Transmembrane helix</keyword>
<dbReference type="Pfam" id="PF03703">
    <property type="entry name" value="bPH_2"/>
    <property type="match status" value="1"/>
</dbReference>